<dbReference type="InterPro" id="IPR016956">
    <property type="entry name" value="YdjM"/>
</dbReference>
<dbReference type="PANTHER" id="PTHR35531">
    <property type="entry name" value="INNER MEMBRANE PROTEIN YBCI-RELATED"/>
    <property type="match status" value="1"/>
</dbReference>
<dbReference type="GO" id="GO:0016787">
    <property type="term" value="F:hydrolase activity"/>
    <property type="evidence" value="ECO:0007669"/>
    <property type="project" value="UniProtKB-KW"/>
</dbReference>
<name>A0A4R6BX19_9STAP</name>
<evidence type="ECO:0000256" key="1">
    <source>
        <dbReference type="SAM" id="Phobius"/>
    </source>
</evidence>
<feature type="transmembrane region" description="Helical" evidence="1">
    <location>
        <begin position="132"/>
        <end position="155"/>
    </location>
</feature>
<dbReference type="PIRSF" id="PIRSF030780">
    <property type="entry name" value="Md_memb_hyd_prd"/>
    <property type="match status" value="1"/>
</dbReference>
<comment type="caution">
    <text evidence="2">The sequence shown here is derived from an EMBL/GenBank/DDBJ whole genome shotgun (WGS) entry which is preliminary data.</text>
</comment>
<dbReference type="AlphaFoldDB" id="A0A4R6BX19"/>
<feature type="transmembrane region" description="Helical" evidence="1">
    <location>
        <begin position="57"/>
        <end position="86"/>
    </location>
</feature>
<keyword evidence="3" id="KW-1185">Reference proteome</keyword>
<keyword evidence="1" id="KW-0812">Transmembrane</keyword>
<dbReference type="InterPro" id="IPR007404">
    <property type="entry name" value="YdjM-like"/>
</dbReference>
<dbReference type="OrthoDB" id="5459053at2"/>
<dbReference type="Proteomes" id="UP000294843">
    <property type="component" value="Unassembled WGS sequence"/>
</dbReference>
<dbReference type="Pfam" id="PF04307">
    <property type="entry name" value="YdjM"/>
    <property type="match status" value="1"/>
</dbReference>
<evidence type="ECO:0000313" key="2">
    <source>
        <dbReference type="EMBL" id="TDM13021.1"/>
    </source>
</evidence>
<organism evidence="2 3">
    <name type="scientific">Macrococcus bovicus</name>
    <dbReference type="NCBI Taxonomy" id="69968"/>
    <lineage>
        <taxon>Bacteria</taxon>
        <taxon>Bacillati</taxon>
        <taxon>Bacillota</taxon>
        <taxon>Bacilli</taxon>
        <taxon>Bacillales</taxon>
        <taxon>Staphylococcaceae</taxon>
        <taxon>Macrococcus</taxon>
    </lineage>
</organism>
<accession>A0A4R6BX19</accession>
<dbReference type="EMBL" id="SCWF01000013">
    <property type="protein sequence ID" value="TDM13021.1"/>
    <property type="molecule type" value="Genomic_DNA"/>
</dbReference>
<keyword evidence="1" id="KW-0472">Membrane</keyword>
<keyword evidence="2" id="KW-0378">Hydrolase</keyword>
<sequence length="169" mass="18584">MTGKTHLAFGILLGTGYALRTTTDLGQSVAIIATTAAFSLVPDICHAGSKIGRKLKLLSLLIGFFFGHRTMTHSLFFMGLTAVILTLLDIDFIYIISSLLGIASHIILDMLTPRGVALFFPLDYKVVLPIHFKTGGIVDLSLATTFTLLTVYLVYVEMFHRTINWLNGY</sequence>
<dbReference type="RefSeq" id="WP_133452445.1">
    <property type="nucleotide sequence ID" value="NZ_SCWF01000013.1"/>
</dbReference>
<dbReference type="PANTHER" id="PTHR35531:SF1">
    <property type="entry name" value="INNER MEMBRANE PROTEIN YBCI-RELATED"/>
    <property type="match status" value="1"/>
</dbReference>
<gene>
    <name evidence="2" type="ORF">ERX55_09990</name>
</gene>
<keyword evidence="1" id="KW-1133">Transmembrane helix</keyword>
<protein>
    <submittedName>
        <fullName evidence="2">Metal-dependent hydrolase</fullName>
    </submittedName>
</protein>
<proteinExistence type="predicted"/>
<reference evidence="2 3" key="1">
    <citation type="submission" date="2019-01" db="EMBL/GenBank/DDBJ databases">
        <title>Draft genome sequences of the type strains of six Macrococcus species.</title>
        <authorList>
            <person name="Mazhar S."/>
            <person name="Altermann E."/>
            <person name="Hill C."/>
            <person name="Mcauliffe O."/>
        </authorList>
    </citation>
    <scope>NUCLEOTIDE SEQUENCE [LARGE SCALE GENOMIC DNA]</scope>
    <source>
        <strain evidence="2 3">ATCC 51825</strain>
    </source>
</reference>
<evidence type="ECO:0000313" key="3">
    <source>
        <dbReference type="Proteomes" id="UP000294843"/>
    </source>
</evidence>